<keyword evidence="1" id="KW-0472">Membrane</keyword>
<sequence length="446" mass="48709">MGTLRERAERTPPSRDRYIDLLRSIAIILVVVGHWLASVIDYDRRGELTGHSALESLPWAYPITWLVQVMPLFFIVGGYANGASLTSNHRRGGDTATWLRNRAGRLVPPTTTLLVVLAGSALVARLLGANPGLTRMAVWVASIPLWFLSAYLVVVLLAPIMYWLHQRFGWRVLLVLVGLVGLGDLARLLGAHEWGDGNFVFGWLAIHQIGFAWRDGQLLFRPRLWLPLLVGGLVMLLLLTVPGPYSVSMVDVSGERMHNASPPTLALLADAAFQLGLVLLLRGPAERWLRRSRPWLAVVAVNTVVLTVFLWHMSAVLLAVGLLNALDALPTPAAATEAWWLWRPPWLVMLTATLTVLVAMFGRIEIRGPRPPAAPRPRWLARAISTPVPRLGLTVAAFAAVIAGLLSNSLAPRVGQYLVGMPAGGLLVYLIGAAALRLLPSTRTIT</sequence>
<keyword evidence="1" id="KW-1133">Transmembrane helix</keyword>
<keyword evidence="3" id="KW-0808">Transferase</keyword>
<keyword evidence="3" id="KW-0012">Acyltransferase</keyword>
<evidence type="ECO:0000313" key="4">
    <source>
        <dbReference type="Proteomes" id="UP000604475"/>
    </source>
</evidence>
<accession>A0A937RFN6</accession>
<dbReference type="GO" id="GO:0016747">
    <property type="term" value="F:acyltransferase activity, transferring groups other than amino-acyl groups"/>
    <property type="evidence" value="ECO:0007669"/>
    <property type="project" value="InterPro"/>
</dbReference>
<feature type="transmembrane region" description="Helical" evidence="1">
    <location>
        <begin position="418"/>
        <end position="439"/>
    </location>
</feature>
<dbReference type="Pfam" id="PF01757">
    <property type="entry name" value="Acyl_transf_3"/>
    <property type="match status" value="1"/>
</dbReference>
<dbReference type="EMBL" id="JAEACQ010000141">
    <property type="protein sequence ID" value="MBL7626544.1"/>
    <property type="molecule type" value="Genomic_DNA"/>
</dbReference>
<dbReference type="AlphaFoldDB" id="A0A937RFN6"/>
<name>A0A937RFN6_9ACTN</name>
<evidence type="ECO:0000313" key="3">
    <source>
        <dbReference type="EMBL" id="MBL7626544.1"/>
    </source>
</evidence>
<keyword evidence="4" id="KW-1185">Reference proteome</keyword>
<feature type="transmembrane region" description="Helical" evidence="1">
    <location>
        <begin position="21"/>
        <end position="40"/>
    </location>
</feature>
<dbReference type="Proteomes" id="UP000604475">
    <property type="component" value="Unassembled WGS sequence"/>
</dbReference>
<reference evidence="3" key="1">
    <citation type="submission" date="2020-12" db="EMBL/GenBank/DDBJ databases">
        <title>Genomic characterization of non-nitrogen-fixing Frankia strains.</title>
        <authorList>
            <person name="Carlos-Shanley C."/>
            <person name="Guerra T."/>
            <person name="Hahn D."/>
        </authorList>
    </citation>
    <scope>NUCLEOTIDE SEQUENCE</scope>
    <source>
        <strain evidence="3">CN6</strain>
    </source>
</reference>
<dbReference type="RefSeq" id="WP_203006512.1">
    <property type="nucleotide sequence ID" value="NZ_JADWYU010000377.1"/>
</dbReference>
<feature type="transmembrane region" description="Helical" evidence="1">
    <location>
        <begin position="295"/>
        <end position="326"/>
    </location>
</feature>
<feature type="transmembrane region" description="Helical" evidence="1">
    <location>
        <begin position="103"/>
        <end position="124"/>
    </location>
</feature>
<feature type="transmembrane region" description="Helical" evidence="1">
    <location>
        <begin position="60"/>
        <end position="82"/>
    </location>
</feature>
<feature type="transmembrane region" description="Helical" evidence="1">
    <location>
        <begin position="387"/>
        <end position="406"/>
    </location>
</feature>
<keyword evidence="1" id="KW-0812">Transmembrane</keyword>
<dbReference type="InterPro" id="IPR002656">
    <property type="entry name" value="Acyl_transf_3_dom"/>
</dbReference>
<protein>
    <submittedName>
        <fullName evidence="3">Acyltransferase</fullName>
    </submittedName>
</protein>
<feature type="domain" description="Acyltransferase 3" evidence="2">
    <location>
        <begin position="17"/>
        <end position="360"/>
    </location>
</feature>
<feature type="transmembrane region" description="Helical" evidence="1">
    <location>
        <begin position="346"/>
        <end position="366"/>
    </location>
</feature>
<evidence type="ECO:0000259" key="2">
    <source>
        <dbReference type="Pfam" id="PF01757"/>
    </source>
</evidence>
<gene>
    <name evidence="3" type="ORF">I7412_05025</name>
</gene>
<evidence type="ECO:0000256" key="1">
    <source>
        <dbReference type="SAM" id="Phobius"/>
    </source>
</evidence>
<feature type="transmembrane region" description="Helical" evidence="1">
    <location>
        <begin position="225"/>
        <end position="245"/>
    </location>
</feature>
<feature type="transmembrane region" description="Helical" evidence="1">
    <location>
        <begin position="136"/>
        <end position="160"/>
    </location>
</feature>
<comment type="caution">
    <text evidence="3">The sequence shown here is derived from an EMBL/GenBank/DDBJ whole genome shotgun (WGS) entry which is preliminary data.</text>
</comment>
<organism evidence="3 4">
    <name type="scientific">Frankia nepalensis</name>
    <dbReference type="NCBI Taxonomy" id="1836974"/>
    <lineage>
        <taxon>Bacteria</taxon>
        <taxon>Bacillati</taxon>
        <taxon>Actinomycetota</taxon>
        <taxon>Actinomycetes</taxon>
        <taxon>Frankiales</taxon>
        <taxon>Frankiaceae</taxon>
        <taxon>Frankia</taxon>
    </lineage>
</organism>
<proteinExistence type="predicted"/>
<feature type="transmembrane region" description="Helical" evidence="1">
    <location>
        <begin position="172"/>
        <end position="191"/>
    </location>
</feature>